<comment type="subunit">
    <text evidence="2">Part of the tectonic-like complex (also named B9 complex).</text>
</comment>
<protein>
    <submittedName>
        <fullName evidence="8">Uncharacterized protein</fullName>
    </submittedName>
</protein>
<dbReference type="PANTHER" id="PTHR14611:SF6">
    <property type="entry name" value="TECTONIC-2"/>
    <property type="match status" value="1"/>
</dbReference>
<feature type="domain" description="Tectonic-1-3" evidence="6">
    <location>
        <begin position="149"/>
        <end position="303"/>
    </location>
</feature>
<dbReference type="InterPro" id="IPR057724">
    <property type="entry name" value="TCTN1-3_N"/>
</dbReference>
<evidence type="ECO:0000256" key="5">
    <source>
        <dbReference type="ARBA" id="ARBA00023180"/>
    </source>
</evidence>
<keyword evidence="4" id="KW-0970">Cilium biogenesis/degradation</keyword>
<proteinExistence type="inferred from homology"/>
<dbReference type="Proteomes" id="UP000007875">
    <property type="component" value="Unassembled WGS sequence"/>
</dbReference>
<dbReference type="OMA" id="MNITIVI"/>
<dbReference type="GeneTree" id="ENSGT00570000079101"/>
<keyword evidence="9" id="KW-1185">Reference proteome</keyword>
<evidence type="ECO:0000256" key="2">
    <source>
        <dbReference type="ARBA" id="ARBA00011495"/>
    </source>
</evidence>
<dbReference type="PANTHER" id="PTHR14611">
    <property type="entry name" value="TECTONIC FAMILY MEMBER"/>
    <property type="match status" value="1"/>
</dbReference>
<dbReference type="AlphaFoldDB" id="H2YYG4"/>
<dbReference type="STRING" id="51511.ENSCSAVP00000010375"/>
<sequence length="545" mass="58924">QSLVVLCGNASSNVNVDIDPYVPNNSSVILQTTSTVFPNPAYEDVAPCTCQLVANQCNINCCCDVACNVDDLSTFQCTAVAVDDPNLCSTSSTFLRDYHQFTCIQFLNSPDLGLYFTNFTGNLRSISTLNDYNARLGTAATNMFTFNQPTVVHNGFLTLPQSTLSGQCLRNSVVRFQNETSSVCESLVTADTCIPGSTFDLNFYLKQSTLIAQSLTSSSVVAPNITYLCDSQTNYLKTAPVLTTNTRSFFDASGSCMNAVVAVTYQITWNSSIITQVDAFITLANLTASPTDILTQTFDVKFQHFGDAANSVQRSGNPGYNIGSPVISAIATEGSLNLTNPLSLWSSTTEGLCSTGLSQAPLFGQDSLTGCLVRLSYLDFQNCSVIRNEVELQQRLLLAATNVSRFGNPNITSLNSDWIAVIDNLDAAVINDSIPGQCSSIPAYARIEFVTSQTGRIEGFPIYEVIGVRISWSRVTWQLSCSVNQACQSGSSLVENFQITSSVSFSLIDRIQSAPLTRSQLDDSTSCNKDATCWGELLLPLTSVY</sequence>
<dbReference type="Pfam" id="PF25752">
    <property type="entry name" value="DUF1619_N"/>
    <property type="match status" value="1"/>
</dbReference>
<evidence type="ECO:0000313" key="9">
    <source>
        <dbReference type="Proteomes" id="UP000007875"/>
    </source>
</evidence>
<evidence type="ECO:0000256" key="4">
    <source>
        <dbReference type="ARBA" id="ARBA00022794"/>
    </source>
</evidence>
<dbReference type="Ensembl" id="ENSCSAVT00000010500.1">
    <property type="protein sequence ID" value="ENSCSAVP00000010375.1"/>
    <property type="gene ID" value="ENSCSAVG00000006109.1"/>
</dbReference>
<keyword evidence="5" id="KW-0325">Glycoprotein</keyword>
<dbReference type="HOGENOM" id="CLU_025134_0_0_1"/>
<dbReference type="InterPro" id="IPR040354">
    <property type="entry name" value="TCTN1-3"/>
</dbReference>
<feature type="domain" description="Tectonic-1-3" evidence="6">
    <location>
        <begin position="315"/>
        <end position="500"/>
    </location>
</feature>
<dbReference type="FunCoup" id="H2YYG4">
    <property type="interactions" value="15"/>
</dbReference>
<dbReference type="eggNOG" id="ENOG502QV82">
    <property type="taxonomic scope" value="Eukaryota"/>
</dbReference>
<comment type="similarity">
    <text evidence="1">Belongs to the tectonic family.</text>
</comment>
<evidence type="ECO:0000313" key="8">
    <source>
        <dbReference type="Ensembl" id="ENSCSAVP00000010375.1"/>
    </source>
</evidence>
<accession>H2YYG4</accession>
<evidence type="ECO:0000259" key="7">
    <source>
        <dbReference type="Pfam" id="PF25752"/>
    </source>
</evidence>
<feature type="domain" description="Tectonic-1-3 N-terminal" evidence="7">
    <location>
        <begin position="31"/>
        <end position="89"/>
    </location>
</feature>
<reference evidence="9" key="1">
    <citation type="submission" date="2003-08" db="EMBL/GenBank/DDBJ databases">
        <authorList>
            <person name="Birren B."/>
            <person name="Nusbaum C."/>
            <person name="Abebe A."/>
            <person name="Abouelleil A."/>
            <person name="Adekoya E."/>
            <person name="Ait-zahra M."/>
            <person name="Allen N."/>
            <person name="Allen T."/>
            <person name="An P."/>
            <person name="Anderson M."/>
            <person name="Anderson S."/>
            <person name="Arachchi H."/>
            <person name="Armbruster J."/>
            <person name="Bachantsang P."/>
            <person name="Baldwin J."/>
            <person name="Barry A."/>
            <person name="Bayul T."/>
            <person name="Blitshsteyn B."/>
            <person name="Bloom T."/>
            <person name="Blye J."/>
            <person name="Boguslavskiy L."/>
            <person name="Borowsky M."/>
            <person name="Boukhgalter B."/>
            <person name="Brunache A."/>
            <person name="Butler J."/>
            <person name="Calixte N."/>
            <person name="Calvo S."/>
            <person name="Camarata J."/>
            <person name="Campo K."/>
            <person name="Chang J."/>
            <person name="Cheshatsang Y."/>
            <person name="Citroen M."/>
            <person name="Collymore A."/>
            <person name="Considine T."/>
            <person name="Cook A."/>
            <person name="Cooke P."/>
            <person name="Corum B."/>
            <person name="Cuomo C."/>
            <person name="David R."/>
            <person name="Dawoe T."/>
            <person name="Degray S."/>
            <person name="Dodge S."/>
            <person name="Dooley K."/>
            <person name="Dorje P."/>
            <person name="Dorjee K."/>
            <person name="Dorris L."/>
            <person name="Duffey N."/>
            <person name="Dupes A."/>
            <person name="Elkins T."/>
            <person name="Engels R."/>
            <person name="Erickson J."/>
            <person name="Farina A."/>
            <person name="Faro S."/>
            <person name="Ferreira P."/>
            <person name="Fischer H."/>
            <person name="Fitzgerald M."/>
            <person name="Foley K."/>
            <person name="Gage D."/>
            <person name="Galagan J."/>
            <person name="Gearin G."/>
            <person name="Gnerre S."/>
            <person name="Gnirke A."/>
            <person name="Goyette A."/>
            <person name="Graham J."/>
            <person name="Grandbois E."/>
            <person name="Gyaltsen K."/>
            <person name="Hafez N."/>
            <person name="Hagopian D."/>
            <person name="Hagos B."/>
            <person name="Hall J."/>
            <person name="Hatcher B."/>
            <person name="Heller A."/>
            <person name="Higgins H."/>
            <person name="Honan T."/>
            <person name="Horn A."/>
            <person name="Houde N."/>
            <person name="Hughes L."/>
            <person name="Hulme W."/>
            <person name="Husby E."/>
            <person name="Iliev I."/>
            <person name="Jaffe D."/>
            <person name="Jones C."/>
            <person name="Kamal M."/>
            <person name="Kamat A."/>
            <person name="Kamvysselis M."/>
            <person name="Karlsson E."/>
            <person name="Kells C."/>
            <person name="Kieu A."/>
            <person name="Kisner P."/>
            <person name="Kodira C."/>
            <person name="Kulbokas E."/>
            <person name="Labutti K."/>
            <person name="Lama D."/>
            <person name="Landers T."/>
            <person name="Leger J."/>
            <person name="Levine S."/>
            <person name="Lewis D."/>
            <person name="Lewis T."/>
            <person name="Lindblad-toh K."/>
            <person name="Liu X."/>
            <person name="Lokyitsang T."/>
            <person name="Lokyitsang Y."/>
            <person name="Lucien O."/>
            <person name="Lui A."/>
            <person name="Ma L.J."/>
            <person name="Mabbitt R."/>
            <person name="Macdonald J."/>
            <person name="Maclean C."/>
            <person name="Major J."/>
            <person name="Manning J."/>
            <person name="Marabella R."/>
            <person name="Maru K."/>
            <person name="Matthews C."/>
            <person name="Mauceli E."/>
            <person name="Mccarthy M."/>
            <person name="Mcdonough S."/>
            <person name="Mcghee T."/>
            <person name="Meldrim J."/>
            <person name="Meneus L."/>
            <person name="Mesirov J."/>
            <person name="Mihalev A."/>
            <person name="Mihova T."/>
            <person name="Mikkelsen T."/>
            <person name="Mlenga V."/>
            <person name="Moru K."/>
            <person name="Mozes J."/>
            <person name="Mulrain L."/>
            <person name="Munson G."/>
            <person name="Naylor J."/>
            <person name="Newes C."/>
            <person name="Nguyen C."/>
            <person name="Nguyen N."/>
            <person name="Nguyen T."/>
            <person name="Nicol R."/>
            <person name="Nielsen C."/>
            <person name="Nizzari M."/>
            <person name="Norbu C."/>
            <person name="Norbu N."/>
            <person name="O'donnell P."/>
            <person name="Okoawo O."/>
            <person name="O'leary S."/>
            <person name="Omotosho B."/>
            <person name="O'neill K."/>
            <person name="Osman S."/>
            <person name="Parker S."/>
            <person name="Perrin D."/>
            <person name="Phunkhang P."/>
            <person name="Piqani B."/>
            <person name="Purcell S."/>
            <person name="Rachupka T."/>
            <person name="Ramasamy U."/>
            <person name="Rameau R."/>
            <person name="Ray V."/>
            <person name="Raymond C."/>
            <person name="Retta R."/>
            <person name="Richardson S."/>
            <person name="Rise C."/>
            <person name="Rodriguez J."/>
            <person name="Rogers J."/>
            <person name="Rogov P."/>
            <person name="Rutman M."/>
            <person name="Schupbach R."/>
            <person name="Seaman C."/>
            <person name="Settipalli S."/>
            <person name="Sharpe T."/>
            <person name="Sheridan J."/>
            <person name="Sherpa N."/>
            <person name="Shi J."/>
            <person name="Smirnov S."/>
            <person name="Smith C."/>
            <person name="Sougnez C."/>
            <person name="Spencer B."/>
            <person name="Stalker J."/>
            <person name="Stange-thomann N."/>
            <person name="Stavropoulos S."/>
            <person name="Stetson K."/>
            <person name="Stone C."/>
            <person name="Stone S."/>
            <person name="Stubbs M."/>
            <person name="Talamas J."/>
            <person name="Tchuinga P."/>
            <person name="Tenzing P."/>
            <person name="Tesfaye S."/>
            <person name="Theodore J."/>
            <person name="Thoulutsang Y."/>
            <person name="Topham K."/>
            <person name="Towey S."/>
            <person name="Tsamla T."/>
            <person name="Tsomo N."/>
            <person name="Vallee D."/>
            <person name="Vassiliev H."/>
            <person name="Venkataraman V."/>
            <person name="Vinson J."/>
            <person name="Vo A."/>
            <person name="Wade C."/>
            <person name="Wang S."/>
            <person name="Wangchuk T."/>
            <person name="Wangdi T."/>
            <person name="Whittaker C."/>
            <person name="Wilkinson J."/>
            <person name="Wu Y."/>
            <person name="Wyman D."/>
            <person name="Yadav S."/>
            <person name="Yang S."/>
            <person name="Yang X."/>
            <person name="Yeager S."/>
            <person name="Yee E."/>
            <person name="Young G."/>
            <person name="Zainoun J."/>
            <person name="Zembeck L."/>
            <person name="Zimmer A."/>
            <person name="Zody M."/>
            <person name="Lander E."/>
        </authorList>
    </citation>
    <scope>NUCLEOTIDE SEQUENCE [LARGE SCALE GENOMIC DNA]</scope>
</reference>
<dbReference type="InterPro" id="IPR011677">
    <property type="entry name" value="TCTN1-3_dom"/>
</dbReference>
<dbReference type="GO" id="GO:0060271">
    <property type="term" value="P:cilium assembly"/>
    <property type="evidence" value="ECO:0007669"/>
    <property type="project" value="TreeGrafter"/>
</dbReference>
<dbReference type="InParanoid" id="H2YYG4"/>
<reference evidence="8" key="3">
    <citation type="submission" date="2025-09" db="UniProtKB">
        <authorList>
            <consortium name="Ensembl"/>
        </authorList>
    </citation>
    <scope>IDENTIFICATION</scope>
</reference>
<reference evidence="8" key="2">
    <citation type="submission" date="2025-08" db="UniProtKB">
        <authorList>
            <consortium name="Ensembl"/>
        </authorList>
    </citation>
    <scope>IDENTIFICATION</scope>
</reference>
<keyword evidence="3" id="KW-0732">Signal</keyword>
<name>H2YYG4_CIOSA</name>
<organism evidence="8 9">
    <name type="scientific">Ciona savignyi</name>
    <name type="common">Pacific transparent sea squirt</name>
    <dbReference type="NCBI Taxonomy" id="51511"/>
    <lineage>
        <taxon>Eukaryota</taxon>
        <taxon>Metazoa</taxon>
        <taxon>Chordata</taxon>
        <taxon>Tunicata</taxon>
        <taxon>Ascidiacea</taxon>
        <taxon>Phlebobranchia</taxon>
        <taxon>Cionidae</taxon>
        <taxon>Ciona</taxon>
    </lineage>
</organism>
<evidence type="ECO:0000256" key="3">
    <source>
        <dbReference type="ARBA" id="ARBA00022729"/>
    </source>
</evidence>
<dbReference type="Pfam" id="PF07773">
    <property type="entry name" value="TCTN_DUF1619"/>
    <property type="match status" value="2"/>
</dbReference>
<evidence type="ECO:0000256" key="1">
    <source>
        <dbReference type="ARBA" id="ARBA00007633"/>
    </source>
</evidence>
<evidence type="ECO:0000259" key="6">
    <source>
        <dbReference type="Pfam" id="PF07773"/>
    </source>
</evidence>